<keyword evidence="2" id="KW-0436">Ligase</keyword>
<dbReference type="Proteomes" id="UP000217918">
    <property type="component" value="Unassembled WGS sequence"/>
</dbReference>
<protein>
    <submittedName>
        <fullName evidence="2">tRNA ligase</fullName>
    </submittedName>
</protein>
<sequence length="237" mass="26532">MTQSFIVDEAFWQLFPEVEIAFLTAQDIDNHAKGQVPTDLLTTANHVAATKWVPNDPISQNTVVQDWRQAFQQFKTKKGARCAVENLLKRAKNGKGVGTINPVVDVYNSISLEWAFPVAAEDMDQIKGDIHLTVAQGGERFRPIGEDDVETALPGEVIYRDAYDVISRCWAWRDSARVEATEATQNLLFYMENVNPQRHADHVAATAALQTRLHDYLGISTTLHVVTHDQPSVAFKD</sequence>
<dbReference type="PANTHER" id="PTHR39209:SF2">
    <property type="entry name" value="CYTOPLASMIC PROTEIN"/>
    <property type="match status" value="1"/>
</dbReference>
<dbReference type="InterPro" id="IPR020825">
    <property type="entry name" value="Phe-tRNA_synthase-like_B3/B4"/>
</dbReference>
<dbReference type="PANTHER" id="PTHR39209">
    <property type="match status" value="1"/>
</dbReference>
<evidence type="ECO:0000259" key="1">
    <source>
        <dbReference type="SMART" id="SM00873"/>
    </source>
</evidence>
<dbReference type="AlphaFoldDB" id="A0A2A3TW55"/>
<dbReference type="EMBL" id="NVYO01000001">
    <property type="protein sequence ID" value="PBQ22908.1"/>
    <property type="molecule type" value="Genomic_DNA"/>
</dbReference>
<dbReference type="SMART" id="SM00873">
    <property type="entry name" value="B3_4"/>
    <property type="match status" value="1"/>
</dbReference>
<dbReference type="SUPFAM" id="SSF56037">
    <property type="entry name" value="PheT/TilS domain"/>
    <property type="match status" value="1"/>
</dbReference>
<evidence type="ECO:0000313" key="2">
    <source>
        <dbReference type="EMBL" id="PBQ22908.1"/>
    </source>
</evidence>
<reference evidence="2 3" key="1">
    <citation type="submission" date="2017-09" db="EMBL/GenBank/DDBJ databases">
        <title>Genome sequence of Lactobacillus brevis D7.</title>
        <authorList>
            <person name="Kwon M.-S."/>
            <person name="Lim S.K."/>
            <person name="Choi H.-J."/>
        </authorList>
    </citation>
    <scope>NUCLEOTIDE SEQUENCE [LARGE SCALE GENOMIC DNA]</scope>
    <source>
        <strain evidence="2 3">D7</strain>
    </source>
</reference>
<dbReference type="GO" id="GO:0003723">
    <property type="term" value="F:RNA binding"/>
    <property type="evidence" value="ECO:0007669"/>
    <property type="project" value="InterPro"/>
</dbReference>
<evidence type="ECO:0000313" key="3">
    <source>
        <dbReference type="Proteomes" id="UP000217918"/>
    </source>
</evidence>
<gene>
    <name evidence="2" type="ORF">CNR29_02285</name>
</gene>
<accession>A0A2A3TW55</accession>
<feature type="domain" description="B3/B4 tRNA-binding" evidence="1">
    <location>
        <begin position="65"/>
        <end position="215"/>
    </location>
</feature>
<name>A0A2A3TW55_LEVBR</name>
<dbReference type="RefSeq" id="WP_096109667.1">
    <property type="nucleotide sequence ID" value="NZ_NVYO01000001.1"/>
</dbReference>
<dbReference type="GO" id="GO:0004826">
    <property type="term" value="F:phenylalanine-tRNA ligase activity"/>
    <property type="evidence" value="ECO:0007669"/>
    <property type="project" value="InterPro"/>
</dbReference>
<dbReference type="Gene3D" id="3.50.40.10">
    <property type="entry name" value="Phenylalanyl-trna Synthetase, Chain B, domain 3"/>
    <property type="match status" value="1"/>
</dbReference>
<dbReference type="InterPro" id="IPR005146">
    <property type="entry name" value="B3/B4_tRNA-bd"/>
</dbReference>
<comment type="caution">
    <text evidence="2">The sequence shown here is derived from an EMBL/GenBank/DDBJ whole genome shotgun (WGS) entry which is preliminary data.</text>
</comment>
<dbReference type="Pfam" id="PF03483">
    <property type="entry name" value="B3_4"/>
    <property type="match status" value="1"/>
</dbReference>
<organism evidence="2 3">
    <name type="scientific">Levilactobacillus brevis</name>
    <name type="common">Lactobacillus brevis</name>
    <dbReference type="NCBI Taxonomy" id="1580"/>
    <lineage>
        <taxon>Bacteria</taxon>
        <taxon>Bacillati</taxon>
        <taxon>Bacillota</taxon>
        <taxon>Bacilli</taxon>
        <taxon>Lactobacillales</taxon>
        <taxon>Lactobacillaceae</taxon>
        <taxon>Levilactobacillus</taxon>
    </lineage>
</organism>
<proteinExistence type="predicted"/>